<dbReference type="RefSeq" id="WP_170143339.1">
    <property type="nucleotide sequence ID" value="NZ_RBWY01000001.1"/>
</dbReference>
<comment type="function">
    <text evidence="13">Plays a critical role in the incorporation of lipoproteins in the outer membrane after they are released by the LolA protein.</text>
</comment>
<dbReference type="GO" id="GO:0009279">
    <property type="term" value="C:cell outer membrane"/>
    <property type="evidence" value="ECO:0007669"/>
    <property type="project" value="UniProtKB-SubCell"/>
</dbReference>
<dbReference type="InterPro" id="IPR029046">
    <property type="entry name" value="LolA/LolB/LppX"/>
</dbReference>
<keyword evidence="11 13" id="KW-0998">Cell outer membrane</keyword>
<sequence length="208" mass="23686">MRLFSYGYRAIVMLLIGALLVACANQPNEQSQQLANKSHQAALSQLINYQATGSLSYITDSTKYYGRFFINQISDNQYQLKLTTPVGTSIFSLTVTPYLAELTDRNGKKYTDENVERLVAKLTGMNIPFKSLHNWFKGVSDNPSKDILDSKGRLSKTMLMQDNQTWLMTITKYDTYSFANKTIDLPAVIELTNQQNQLKMTINNWKLN</sequence>
<feature type="chain" id="PRO_5019811287" description="Outer-membrane lipoprotein LolB" evidence="14">
    <location>
        <begin position="25"/>
        <end position="208"/>
    </location>
</feature>
<comment type="caution">
    <text evidence="15">The sequence shown here is derived from an EMBL/GenBank/DDBJ whole genome shotgun (WGS) entry which is preliminary data.</text>
</comment>
<gene>
    <name evidence="13" type="primary">lolB</name>
    <name evidence="15" type="ORF">DES39_0843</name>
</gene>
<dbReference type="InterPro" id="IPR004565">
    <property type="entry name" value="OM_lipoprot_LolB"/>
</dbReference>
<evidence type="ECO:0000256" key="3">
    <source>
        <dbReference type="ARBA" id="ARBA00011245"/>
    </source>
</evidence>
<dbReference type="HAMAP" id="MF_00233">
    <property type="entry name" value="LolB"/>
    <property type="match status" value="1"/>
</dbReference>
<dbReference type="Proteomes" id="UP000278542">
    <property type="component" value="Unassembled WGS sequence"/>
</dbReference>
<comment type="subcellular location">
    <subcellularLocation>
        <location evidence="1 13">Cell outer membrane</location>
        <topology evidence="1 13">Lipid-anchor</topology>
    </subcellularLocation>
</comment>
<evidence type="ECO:0000256" key="6">
    <source>
        <dbReference type="ARBA" id="ARBA00022729"/>
    </source>
</evidence>
<dbReference type="EMBL" id="RBWY01000001">
    <property type="protein sequence ID" value="RKS87603.1"/>
    <property type="molecule type" value="Genomic_DNA"/>
</dbReference>
<keyword evidence="6 13" id="KW-0732">Signal</keyword>
<comment type="subunit">
    <text evidence="3 13">Monomer.</text>
</comment>
<evidence type="ECO:0000256" key="13">
    <source>
        <dbReference type="HAMAP-Rule" id="MF_00233"/>
    </source>
</evidence>
<keyword evidence="12 13" id="KW-0449">Lipoprotein</keyword>
<protein>
    <recommendedName>
        <fullName evidence="4 13">Outer-membrane lipoprotein LolB</fullName>
    </recommendedName>
</protein>
<evidence type="ECO:0000313" key="16">
    <source>
        <dbReference type="Proteomes" id="UP000278542"/>
    </source>
</evidence>
<evidence type="ECO:0000256" key="8">
    <source>
        <dbReference type="ARBA" id="ARBA00023136"/>
    </source>
</evidence>
<dbReference type="NCBIfam" id="TIGR00548">
    <property type="entry name" value="lolB"/>
    <property type="match status" value="1"/>
</dbReference>
<dbReference type="GO" id="GO:0044874">
    <property type="term" value="P:lipoprotein localization to outer membrane"/>
    <property type="evidence" value="ECO:0007669"/>
    <property type="project" value="UniProtKB-UniRule"/>
</dbReference>
<dbReference type="Gene3D" id="2.50.20.10">
    <property type="entry name" value="Lipoprotein localisation LolA/LolB/LppX"/>
    <property type="match status" value="1"/>
</dbReference>
<evidence type="ECO:0000256" key="5">
    <source>
        <dbReference type="ARBA" id="ARBA00022448"/>
    </source>
</evidence>
<organism evidence="15 16">
    <name type="scientific">Orbus hercynius</name>
    <dbReference type="NCBI Taxonomy" id="593135"/>
    <lineage>
        <taxon>Bacteria</taxon>
        <taxon>Pseudomonadati</taxon>
        <taxon>Pseudomonadota</taxon>
        <taxon>Gammaproteobacteria</taxon>
        <taxon>Orbales</taxon>
        <taxon>Orbaceae</taxon>
        <taxon>Orbus</taxon>
    </lineage>
</organism>
<keyword evidence="16" id="KW-1185">Reference proteome</keyword>
<dbReference type="AlphaFoldDB" id="A0A495RJ84"/>
<keyword evidence="5 13" id="KW-0813">Transport</keyword>
<dbReference type="SUPFAM" id="SSF89392">
    <property type="entry name" value="Prokaryotic lipoproteins and lipoprotein localization factors"/>
    <property type="match status" value="1"/>
</dbReference>
<dbReference type="Pfam" id="PF03550">
    <property type="entry name" value="LolB"/>
    <property type="match status" value="1"/>
</dbReference>
<evidence type="ECO:0000256" key="14">
    <source>
        <dbReference type="SAM" id="SignalP"/>
    </source>
</evidence>
<dbReference type="CDD" id="cd16326">
    <property type="entry name" value="LolB"/>
    <property type="match status" value="1"/>
</dbReference>
<evidence type="ECO:0000256" key="2">
    <source>
        <dbReference type="ARBA" id="ARBA00009696"/>
    </source>
</evidence>
<feature type="signal peptide" evidence="14">
    <location>
        <begin position="1"/>
        <end position="24"/>
    </location>
</feature>
<keyword evidence="7 13" id="KW-0653">Protein transport</keyword>
<proteinExistence type="inferred from homology"/>
<name>A0A495RJ84_9GAMM</name>
<keyword evidence="10 13" id="KW-0143">Chaperone</keyword>
<dbReference type="GO" id="GO:0015031">
    <property type="term" value="P:protein transport"/>
    <property type="evidence" value="ECO:0007669"/>
    <property type="project" value="UniProtKB-KW"/>
</dbReference>
<keyword evidence="8 13" id="KW-0472">Membrane</keyword>
<dbReference type="PROSITE" id="PS51257">
    <property type="entry name" value="PROKAR_LIPOPROTEIN"/>
    <property type="match status" value="1"/>
</dbReference>
<evidence type="ECO:0000256" key="9">
    <source>
        <dbReference type="ARBA" id="ARBA00023139"/>
    </source>
</evidence>
<evidence type="ECO:0000256" key="12">
    <source>
        <dbReference type="ARBA" id="ARBA00023288"/>
    </source>
</evidence>
<accession>A0A495RJ84</accession>
<reference evidence="15 16" key="1">
    <citation type="submission" date="2018-10" db="EMBL/GenBank/DDBJ databases">
        <title>Genomic Encyclopedia of Type Strains, Phase IV (KMG-IV): sequencing the most valuable type-strain genomes for metagenomic binning, comparative biology and taxonomic classification.</title>
        <authorList>
            <person name="Goeker M."/>
        </authorList>
    </citation>
    <scope>NUCLEOTIDE SEQUENCE [LARGE SCALE GENOMIC DNA]</scope>
    <source>
        <strain evidence="15 16">DSM 22228</strain>
    </source>
</reference>
<evidence type="ECO:0000256" key="10">
    <source>
        <dbReference type="ARBA" id="ARBA00023186"/>
    </source>
</evidence>
<evidence type="ECO:0000256" key="1">
    <source>
        <dbReference type="ARBA" id="ARBA00004459"/>
    </source>
</evidence>
<comment type="similarity">
    <text evidence="2 13">Belongs to the LolB family.</text>
</comment>
<keyword evidence="9 13" id="KW-0564">Palmitate</keyword>
<evidence type="ECO:0000313" key="15">
    <source>
        <dbReference type="EMBL" id="RKS87603.1"/>
    </source>
</evidence>
<evidence type="ECO:0000256" key="11">
    <source>
        <dbReference type="ARBA" id="ARBA00023237"/>
    </source>
</evidence>
<evidence type="ECO:0000256" key="7">
    <source>
        <dbReference type="ARBA" id="ARBA00022927"/>
    </source>
</evidence>
<evidence type="ECO:0000256" key="4">
    <source>
        <dbReference type="ARBA" id="ARBA00016202"/>
    </source>
</evidence>